<evidence type="ECO:0000313" key="2">
    <source>
        <dbReference type="Proteomes" id="UP000472335"/>
    </source>
</evidence>
<proteinExistence type="predicted"/>
<dbReference type="AlphaFoldDB" id="A0A6G4V2B4"/>
<protein>
    <submittedName>
        <fullName evidence="1">Uncharacterized protein</fullName>
    </submittedName>
</protein>
<comment type="caution">
    <text evidence="1">The sequence shown here is derived from an EMBL/GenBank/DDBJ whole genome shotgun (WGS) entry which is preliminary data.</text>
</comment>
<name>A0A6G4V2B4_9ACTN</name>
<dbReference type="RefSeq" id="WP_165257390.1">
    <property type="nucleotide sequence ID" value="NZ_JAAKZY010000025.1"/>
</dbReference>
<dbReference type="EMBL" id="JAAKZY010000025">
    <property type="protein sequence ID" value="NGO08111.1"/>
    <property type="molecule type" value="Genomic_DNA"/>
</dbReference>
<sequence length="288" mass="33067">MAGERGRWPVVVDRAREIVDGYEGGVTLRQVMYRLVSEGVLAHTPSMYRRLSSRLAQARRERRFPDLVDTLREVHVPPAWPDAGAFLSEVVDWFSLDRTRGQKYALYVAAEKDTLRQLLTGWLAEYGIPVLVVRGFGSQSYVDVVRDRTAQDDREAHLLYIGDFDCSGSDIERDRVKRTGCWSRVTRVLLTYDQVRAHELPATEGKRGDPRWKAFARRYGFDIERPVQWEVEALEPAEMQRLVRAAVAPYIDRQVLAQQIAREDDQRRALSDFVQRWGAAGEGDRNSS</sequence>
<keyword evidence="2" id="KW-1185">Reference proteome</keyword>
<dbReference type="Proteomes" id="UP000472335">
    <property type="component" value="Unassembled WGS sequence"/>
</dbReference>
<gene>
    <name evidence="1" type="ORF">G5C60_10770</name>
</gene>
<evidence type="ECO:0000313" key="1">
    <source>
        <dbReference type="EMBL" id="NGO08111.1"/>
    </source>
</evidence>
<accession>A0A6G4V2B4</accession>
<reference evidence="1 2" key="1">
    <citation type="submission" date="2020-02" db="EMBL/GenBank/DDBJ databases">
        <title>Whole-genome analyses of novel actinobacteria.</title>
        <authorList>
            <person name="Sahin N."/>
            <person name="Gencbay T."/>
        </authorList>
    </citation>
    <scope>NUCLEOTIDE SEQUENCE [LARGE SCALE GENOMIC DNA]</scope>
    <source>
        <strain evidence="1 2">HC44</strain>
    </source>
</reference>
<organism evidence="1 2">
    <name type="scientific">Streptomyces scabichelini</name>
    <dbReference type="NCBI Taxonomy" id="2711217"/>
    <lineage>
        <taxon>Bacteria</taxon>
        <taxon>Bacillati</taxon>
        <taxon>Actinomycetota</taxon>
        <taxon>Actinomycetes</taxon>
        <taxon>Kitasatosporales</taxon>
        <taxon>Streptomycetaceae</taxon>
        <taxon>Streptomyces</taxon>
    </lineage>
</organism>